<sequence length="158" mass="17871">MEETHVRILEESLARHYPDAAGTGFADVFNNGTEDSAARSGEMVRRLVALERSQPQDEQAAYSKAVLTTIYFIYASYTDAGRFDLARRFLEASNSWKFIRRRERPLLAASLQWRWPGAAGFAILKEVDRLAARIRYPRAGKLVPELDNLRSLAPDGQP</sequence>
<evidence type="ECO:0000313" key="2">
    <source>
        <dbReference type="Proteomes" id="UP000035100"/>
    </source>
</evidence>
<reference evidence="1 2" key="1">
    <citation type="submission" date="2013-01" db="EMBL/GenBank/DDBJ databases">
        <authorList>
            <person name="Fiebig A."/>
            <person name="Goeker M."/>
            <person name="Klenk H.-P.P."/>
        </authorList>
    </citation>
    <scope>NUCLEOTIDE SEQUENCE [LARGE SCALE GENOMIC DNA]</scope>
    <source>
        <strain evidence="1 2">DSM 24838</strain>
    </source>
</reference>
<protein>
    <submittedName>
        <fullName evidence="1">Uncharacterized protein</fullName>
    </submittedName>
</protein>
<organism evidence="1 2">
    <name type="scientific">Wenxinia marina DSM 24838</name>
    <dbReference type="NCBI Taxonomy" id="1123501"/>
    <lineage>
        <taxon>Bacteria</taxon>
        <taxon>Pseudomonadati</taxon>
        <taxon>Pseudomonadota</taxon>
        <taxon>Alphaproteobacteria</taxon>
        <taxon>Rhodobacterales</taxon>
        <taxon>Roseobacteraceae</taxon>
        <taxon>Wenxinia</taxon>
    </lineage>
</organism>
<dbReference type="RefSeq" id="WP_053057472.1">
    <property type="nucleotide sequence ID" value="NZ_KN848372.1"/>
</dbReference>
<proteinExistence type="predicted"/>
<comment type="caution">
    <text evidence="1">The sequence shown here is derived from an EMBL/GenBank/DDBJ whole genome shotgun (WGS) entry which is preliminary data.</text>
</comment>
<keyword evidence="2" id="KW-1185">Reference proteome</keyword>
<name>A0A0D0NLX9_9RHOB</name>
<dbReference type="AlphaFoldDB" id="A0A0D0NLX9"/>
<dbReference type="Proteomes" id="UP000035100">
    <property type="component" value="Unassembled WGS sequence"/>
</dbReference>
<dbReference type="STRING" id="1123501.Wenmar_02356"/>
<accession>A0A0D0NLX9</accession>
<gene>
    <name evidence="1" type="ORF">Wenmar_02356</name>
</gene>
<evidence type="ECO:0000313" key="1">
    <source>
        <dbReference type="EMBL" id="KIQ69285.1"/>
    </source>
</evidence>
<dbReference type="EMBL" id="AONG01000010">
    <property type="protein sequence ID" value="KIQ69285.1"/>
    <property type="molecule type" value="Genomic_DNA"/>
</dbReference>